<dbReference type="Pfam" id="PF01370">
    <property type="entry name" value="Epimerase"/>
    <property type="match status" value="1"/>
</dbReference>
<dbReference type="EMBL" id="BDSP01000259">
    <property type="protein sequence ID" value="GAX27861.1"/>
    <property type="molecule type" value="Genomic_DNA"/>
</dbReference>
<dbReference type="PANTHER" id="PTHR43103:SF3">
    <property type="entry name" value="ADP-L-GLYCERO-D-MANNO-HEPTOSE-6-EPIMERASE"/>
    <property type="match status" value="1"/>
</dbReference>
<dbReference type="InParanoid" id="A0A1Z5KPC8"/>
<evidence type="ECO:0000313" key="4">
    <source>
        <dbReference type="EMBL" id="GAX27861.1"/>
    </source>
</evidence>
<proteinExistence type="predicted"/>
<dbReference type="InterPro" id="IPR001509">
    <property type="entry name" value="Epimerase_deHydtase"/>
</dbReference>
<dbReference type="InterPro" id="IPR036291">
    <property type="entry name" value="NAD(P)-bd_dom_sf"/>
</dbReference>
<gene>
    <name evidence="4" type="ORF">FisN_13Hu028</name>
</gene>
<protein>
    <recommendedName>
        <fullName evidence="3">NAD-dependent epimerase/dehydratase domain-containing protein</fullName>
    </recommendedName>
</protein>
<keyword evidence="1" id="KW-0521">NADP</keyword>
<dbReference type="SUPFAM" id="SSF51735">
    <property type="entry name" value="NAD(P)-binding Rossmann-fold domains"/>
    <property type="match status" value="1"/>
</dbReference>
<reference evidence="4 5" key="1">
    <citation type="journal article" date="2015" name="Plant Cell">
        <title>Oil accumulation by the oleaginous diatom Fistulifera solaris as revealed by the genome and transcriptome.</title>
        <authorList>
            <person name="Tanaka T."/>
            <person name="Maeda Y."/>
            <person name="Veluchamy A."/>
            <person name="Tanaka M."/>
            <person name="Abida H."/>
            <person name="Marechal E."/>
            <person name="Bowler C."/>
            <person name="Muto M."/>
            <person name="Sunaga Y."/>
            <person name="Tanaka M."/>
            <person name="Yoshino T."/>
            <person name="Taniguchi T."/>
            <person name="Fukuda Y."/>
            <person name="Nemoto M."/>
            <person name="Matsumoto M."/>
            <person name="Wong P.S."/>
            <person name="Aburatani S."/>
            <person name="Fujibuchi W."/>
        </authorList>
    </citation>
    <scope>NUCLEOTIDE SEQUENCE [LARGE SCALE GENOMIC DNA]</scope>
    <source>
        <strain evidence="4 5">JPCC DA0580</strain>
    </source>
</reference>
<dbReference type="AlphaFoldDB" id="A0A1Z5KPC8"/>
<evidence type="ECO:0000313" key="5">
    <source>
        <dbReference type="Proteomes" id="UP000198406"/>
    </source>
</evidence>
<dbReference type="OrthoDB" id="16464at2759"/>
<keyword evidence="5" id="KW-1185">Reference proteome</keyword>
<dbReference type="Proteomes" id="UP000198406">
    <property type="component" value="Unassembled WGS sequence"/>
</dbReference>
<feature type="domain" description="NAD-dependent epimerase/dehydratase" evidence="3">
    <location>
        <begin position="35"/>
        <end position="204"/>
    </location>
</feature>
<organism evidence="4 5">
    <name type="scientific">Fistulifera solaris</name>
    <name type="common">Oleaginous diatom</name>
    <dbReference type="NCBI Taxonomy" id="1519565"/>
    <lineage>
        <taxon>Eukaryota</taxon>
        <taxon>Sar</taxon>
        <taxon>Stramenopiles</taxon>
        <taxon>Ochrophyta</taxon>
        <taxon>Bacillariophyta</taxon>
        <taxon>Bacillariophyceae</taxon>
        <taxon>Bacillariophycidae</taxon>
        <taxon>Naviculales</taxon>
        <taxon>Naviculaceae</taxon>
        <taxon>Fistulifera</taxon>
    </lineage>
</organism>
<comment type="caution">
    <text evidence="4">The sequence shown here is derived from an EMBL/GenBank/DDBJ whole genome shotgun (WGS) entry which is preliminary data.</text>
</comment>
<dbReference type="Gene3D" id="3.40.50.720">
    <property type="entry name" value="NAD(P)-binding Rossmann-like Domain"/>
    <property type="match status" value="1"/>
</dbReference>
<name>A0A1Z5KPC8_FISSO</name>
<dbReference type="Gene3D" id="3.90.25.10">
    <property type="entry name" value="UDP-galactose 4-epimerase, domain 1"/>
    <property type="match status" value="1"/>
</dbReference>
<accession>A0A1Z5KPC8</accession>
<evidence type="ECO:0000256" key="1">
    <source>
        <dbReference type="ARBA" id="ARBA00022857"/>
    </source>
</evidence>
<sequence>MRTLSDAQLAEDFLTIVITSSLPSNNIIFLNMVHVLVIGASSWIAKKLVDSLIQKGGFGNYRVTHLTLADVEEPDIPSDSSNMCVNALAVDMTNSSHVSAMLGNLPQFIFHLAAITDQVEADVDVGYAVILEGSLLLLETMRKLGDYQPRLVFASSVDFYHTPQIAANQANTFSTAHATQKAIEEMLEDSTRKGVVTATSIRLPIIVIRPDSSGTVAFSYLSSVLRDPWHGKEAELLPISKSSMLTIASWRAAVGFLLHAAVYEPVLPADRILTMPGISLTVQETINTLERVAGREAIQHIRCASNSVDVEYASKLSAQCIETERAQELGFHSDESLESILIQYANEEHFPIMSNN</sequence>
<dbReference type="PANTHER" id="PTHR43103">
    <property type="entry name" value="NUCLEOSIDE-DIPHOSPHATE-SUGAR EPIMERASE"/>
    <property type="match status" value="1"/>
</dbReference>
<keyword evidence="2" id="KW-0119">Carbohydrate metabolism</keyword>
<evidence type="ECO:0000256" key="2">
    <source>
        <dbReference type="ARBA" id="ARBA00023277"/>
    </source>
</evidence>
<evidence type="ECO:0000259" key="3">
    <source>
        <dbReference type="Pfam" id="PF01370"/>
    </source>
</evidence>